<dbReference type="GO" id="GO:0003689">
    <property type="term" value="F:DNA clamp loader activity"/>
    <property type="evidence" value="ECO:0007669"/>
    <property type="project" value="TreeGrafter"/>
</dbReference>
<dbReference type="PANTHER" id="PTHR12172">
    <property type="entry name" value="CELL CYCLE CHECKPOINT PROTEIN RAD17"/>
    <property type="match status" value="1"/>
</dbReference>
<dbReference type="GO" id="GO:0006281">
    <property type="term" value="P:DNA repair"/>
    <property type="evidence" value="ECO:0007669"/>
    <property type="project" value="InterPro"/>
</dbReference>
<evidence type="ECO:0000256" key="3">
    <source>
        <dbReference type="ARBA" id="ARBA00022741"/>
    </source>
</evidence>
<evidence type="ECO:0000313" key="8">
    <source>
        <dbReference type="EMBL" id="OAD62799.1"/>
    </source>
</evidence>
<evidence type="ECO:0000256" key="1">
    <source>
        <dbReference type="ARBA" id="ARBA00004123"/>
    </source>
</evidence>
<dbReference type="GO" id="GO:0033314">
    <property type="term" value="P:mitotic DNA replication checkpoint signaling"/>
    <property type="evidence" value="ECO:0007669"/>
    <property type="project" value="TreeGrafter"/>
</dbReference>
<evidence type="ECO:0000256" key="5">
    <source>
        <dbReference type="ARBA" id="ARBA00022840"/>
    </source>
</evidence>
<dbReference type="OrthoDB" id="10265971at2759"/>
<accession>A0A310SVF5</accession>
<keyword evidence="5" id="KW-0067">ATP-binding</keyword>
<organism evidence="8 9">
    <name type="scientific">Eufriesea mexicana</name>
    <dbReference type="NCBI Taxonomy" id="516756"/>
    <lineage>
        <taxon>Eukaryota</taxon>
        <taxon>Metazoa</taxon>
        <taxon>Ecdysozoa</taxon>
        <taxon>Arthropoda</taxon>
        <taxon>Hexapoda</taxon>
        <taxon>Insecta</taxon>
        <taxon>Pterygota</taxon>
        <taxon>Neoptera</taxon>
        <taxon>Endopterygota</taxon>
        <taxon>Hymenoptera</taxon>
        <taxon>Apocrita</taxon>
        <taxon>Aculeata</taxon>
        <taxon>Apoidea</taxon>
        <taxon>Anthophila</taxon>
        <taxon>Apidae</taxon>
        <taxon>Eufriesea</taxon>
    </lineage>
</organism>
<evidence type="ECO:0000256" key="7">
    <source>
        <dbReference type="ARBA" id="ARBA00023306"/>
    </source>
</evidence>
<sequence length="448" mass="51079">MSSFDCEPIKKTPKNKRNISQALETSDLQISSAYDIIPKRKNTGGLSRLLEACEPRIPPELAISKQKRQEILDWLQYKVKKGRPAVLVLAGPSGCGKTAAIRVLAKENGFHITEWITPIDQIMDENNRVMRQGDRFEEFLIRATRYSSVLHNYSSRLLLVKDFPNVFYTDKESFFSLLEKYFEMGREPIVFICSEGGHSKLLQVLFPPNIREKFGIDLINVNSVTQAAMKNALKRVVGILNSVGGHMLHVSQHKVDEILSNSIGDIRNVLLNLIFISLKVPEEQKHKCNIREETLGLLHGIGRVINPKRIQTEDKWKFAHDPDEITAFFQSQATVFLNFLQENYLNTIKEIEKADACANILSLADVLNSEWRDPNLAKITLSYCIRGVMVTNEKPVSGWNPVRKPPNDRIVVQRCQAIAEVKWYESIINLKPKNTIEMPITDIEEIIE</sequence>
<evidence type="ECO:0000256" key="6">
    <source>
        <dbReference type="ARBA" id="ARBA00023242"/>
    </source>
</evidence>
<evidence type="ECO:0000256" key="4">
    <source>
        <dbReference type="ARBA" id="ARBA00022763"/>
    </source>
</evidence>
<dbReference type="Gene3D" id="3.40.50.300">
    <property type="entry name" value="P-loop containing nucleotide triphosphate hydrolases"/>
    <property type="match status" value="1"/>
</dbReference>
<comment type="subcellular location">
    <subcellularLocation>
        <location evidence="1">Nucleus</location>
    </subcellularLocation>
</comment>
<reference evidence="8 9" key="1">
    <citation type="submission" date="2015-07" db="EMBL/GenBank/DDBJ databases">
        <title>The genome of Eufriesea mexicana.</title>
        <authorList>
            <person name="Pan H."/>
            <person name="Kapheim K."/>
        </authorList>
    </citation>
    <scope>NUCLEOTIDE SEQUENCE [LARGE SCALE GENOMIC DNA]</scope>
    <source>
        <strain evidence="8">0111107269</strain>
        <tissue evidence="8">Whole body</tissue>
    </source>
</reference>
<proteinExistence type="inferred from homology"/>
<comment type="similarity">
    <text evidence="2">Belongs to the rad17/RAD24 family.</text>
</comment>
<dbReference type="Pfam" id="PF03215">
    <property type="entry name" value="Rad17"/>
    <property type="match status" value="1"/>
</dbReference>
<keyword evidence="6" id="KW-0539">Nucleus</keyword>
<gene>
    <name evidence="8" type="ORF">WN48_07466</name>
</gene>
<dbReference type="GO" id="GO:0005524">
    <property type="term" value="F:ATP binding"/>
    <property type="evidence" value="ECO:0007669"/>
    <property type="project" value="UniProtKB-KW"/>
</dbReference>
<keyword evidence="7" id="KW-0131">Cell cycle</keyword>
<dbReference type="PANTHER" id="PTHR12172:SF0">
    <property type="entry name" value="CELL CYCLE CHECKPOINT PROTEIN RAD17"/>
    <property type="match status" value="1"/>
</dbReference>
<dbReference type="GO" id="GO:0000077">
    <property type="term" value="P:DNA damage checkpoint signaling"/>
    <property type="evidence" value="ECO:0007669"/>
    <property type="project" value="TreeGrafter"/>
</dbReference>
<keyword evidence="3" id="KW-0547">Nucleotide-binding</keyword>
<evidence type="ECO:0000313" key="9">
    <source>
        <dbReference type="Proteomes" id="UP000250275"/>
    </source>
</evidence>
<evidence type="ECO:0000256" key="2">
    <source>
        <dbReference type="ARBA" id="ARBA00006168"/>
    </source>
</evidence>
<dbReference type="AlphaFoldDB" id="A0A310SVF5"/>
<keyword evidence="9" id="KW-1185">Reference proteome</keyword>
<dbReference type="EMBL" id="KQ759804">
    <property type="protein sequence ID" value="OAD62799.1"/>
    <property type="molecule type" value="Genomic_DNA"/>
</dbReference>
<dbReference type="GO" id="GO:0003682">
    <property type="term" value="F:chromatin binding"/>
    <property type="evidence" value="ECO:0007669"/>
    <property type="project" value="TreeGrafter"/>
</dbReference>
<keyword evidence="4" id="KW-0227">DNA damage</keyword>
<dbReference type="SUPFAM" id="SSF52540">
    <property type="entry name" value="P-loop containing nucleoside triphosphate hydrolases"/>
    <property type="match status" value="1"/>
</dbReference>
<dbReference type="Proteomes" id="UP000250275">
    <property type="component" value="Unassembled WGS sequence"/>
</dbReference>
<protein>
    <submittedName>
        <fullName evidence="8">Cell cycle checkpoint protein RAD17</fullName>
    </submittedName>
</protein>
<dbReference type="InterPro" id="IPR027417">
    <property type="entry name" value="P-loop_NTPase"/>
</dbReference>
<dbReference type="InterPro" id="IPR004582">
    <property type="entry name" value="Checkpoint_prot_Rad17_Rad24"/>
</dbReference>
<dbReference type="GO" id="GO:0005634">
    <property type="term" value="C:nucleus"/>
    <property type="evidence" value="ECO:0007669"/>
    <property type="project" value="UniProtKB-SubCell"/>
</dbReference>
<name>A0A310SVF5_9HYME</name>